<feature type="domain" description="N-acetyltransferase" evidence="1">
    <location>
        <begin position="9"/>
        <end position="168"/>
    </location>
</feature>
<protein>
    <submittedName>
        <fullName evidence="2">RimJ/RimL family protein N-acetyltransferase</fullName>
    </submittedName>
</protein>
<dbReference type="PANTHER" id="PTHR43792">
    <property type="entry name" value="GNAT FAMILY, PUTATIVE (AFU_ORTHOLOGUE AFUA_3G00765)-RELATED-RELATED"/>
    <property type="match status" value="1"/>
</dbReference>
<name>A0ABR6GNS7_9BURK</name>
<dbReference type="SUPFAM" id="SSF55729">
    <property type="entry name" value="Acyl-CoA N-acyltransferases (Nat)"/>
    <property type="match status" value="1"/>
</dbReference>
<dbReference type="PROSITE" id="PS51186">
    <property type="entry name" value="GNAT"/>
    <property type="match status" value="1"/>
</dbReference>
<dbReference type="Gene3D" id="3.40.630.30">
    <property type="match status" value="1"/>
</dbReference>
<dbReference type="InterPro" id="IPR051531">
    <property type="entry name" value="N-acetyltransferase"/>
</dbReference>
<sequence>MTQLLTPRLHLVPFQDDHLHGLNAMNSDLEVMRYLGGEAESLANTQAAIDRVKLRWQQWGYSWWSFFERSTGELVGAGCIQRLNPEQTEPLEIGWRLRRDRWGQGLASEAARRMARFAFDQLMTPALVAVCAKDNLDSAQVMQRLGMRYRGIEPWHGEDAVYYDLSAEDWARSPARAKAMDEVVPEEIA</sequence>
<dbReference type="PANTHER" id="PTHR43792:SF1">
    <property type="entry name" value="N-ACETYLTRANSFERASE DOMAIN-CONTAINING PROTEIN"/>
    <property type="match status" value="1"/>
</dbReference>
<evidence type="ECO:0000259" key="1">
    <source>
        <dbReference type="PROSITE" id="PS51186"/>
    </source>
</evidence>
<dbReference type="InterPro" id="IPR000182">
    <property type="entry name" value="GNAT_dom"/>
</dbReference>
<keyword evidence="3" id="KW-1185">Reference proteome</keyword>
<dbReference type="Proteomes" id="UP000574369">
    <property type="component" value="Unassembled WGS sequence"/>
</dbReference>
<dbReference type="RefSeq" id="WP_088448693.1">
    <property type="nucleotide sequence ID" value="NZ_JACHXO010000001.1"/>
</dbReference>
<dbReference type="Pfam" id="PF13302">
    <property type="entry name" value="Acetyltransf_3"/>
    <property type="match status" value="1"/>
</dbReference>
<dbReference type="InterPro" id="IPR016181">
    <property type="entry name" value="Acyl_CoA_acyltransferase"/>
</dbReference>
<reference evidence="2 3" key="1">
    <citation type="submission" date="2020-08" db="EMBL/GenBank/DDBJ databases">
        <title>Genomic Encyclopedia of Type Strains, Phase III (KMG-III): the genomes of soil and plant-associated and newly described type strains.</title>
        <authorList>
            <person name="Whitman W."/>
        </authorList>
    </citation>
    <scope>NUCLEOTIDE SEQUENCE [LARGE SCALE GENOMIC DNA]</scope>
    <source>
        <strain evidence="2 3">CECT 7247</strain>
    </source>
</reference>
<evidence type="ECO:0000313" key="3">
    <source>
        <dbReference type="Proteomes" id="UP000574369"/>
    </source>
</evidence>
<accession>A0ABR6GNS7</accession>
<evidence type="ECO:0000313" key="2">
    <source>
        <dbReference type="EMBL" id="MBB3193758.1"/>
    </source>
</evidence>
<dbReference type="EMBL" id="JACHXO010000001">
    <property type="protein sequence ID" value="MBB3193758.1"/>
    <property type="molecule type" value="Genomic_DNA"/>
</dbReference>
<proteinExistence type="predicted"/>
<comment type="caution">
    <text evidence="2">The sequence shown here is derived from an EMBL/GenBank/DDBJ whole genome shotgun (WGS) entry which is preliminary data.</text>
</comment>
<gene>
    <name evidence="2" type="ORF">FHS28_001123</name>
</gene>
<organism evidence="2 3">
    <name type="scientific">Roseateles terrae</name>
    <dbReference type="NCBI Taxonomy" id="431060"/>
    <lineage>
        <taxon>Bacteria</taxon>
        <taxon>Pseudomonadati</taxon>
        <taxon>Pseudomonadota</taxon>
        <taxon>Betaproteobacteria</taxon>
        <taxon>Burkholderiales</taxon>
        <taxon>Sphaerotilaceae</taxon>
        <taxon>Roseateles</taxon>
    </lineage>
</organism>